<evidence type="ECO:0000256" key="7">
    <source>
        <dbReference type="RuleBase" id="RU363032"/>
    </source>
</evidence>
<accession>A0A6J4UUF8</accession>
<dbReference type="Pfam" id="PF00528">
    <property type="entry name" value="BPD_transp_1"/>
    <property type="match status" value="1"/>
</dbReference>
<feature type="transmembrane region" description="Helical" evidence="7">
    <location>
        <begin position="155"/>
        <end position="174"/>
    </location>
</feature>
<dbReference type="InterPro" id="IPR050901">
    <property type="entry name" value="BP-dep_ABC_trans_perm"/>
</dbReference>
<evidence type="ECO:0000256" key="2">
    <source>
        <dbReference type="ARBA" id="ARBA00022448"/>
    </source>
</evidence>
<evidence type="ECO:0000256" key="3">
    <source>
        <dbReference type="ARBA" id="ARBA00022475"/>
    </source>
</evidence>
<feature type="transmembrane region" description="Helical" evidence="7">
    <location>
        <begin position="90"/>
        <end position="110"/>
    </location>
</feature>
<gene>
    <name evidence="9" type="ORF">AVDCRST_MAG59-2442</name>
</gene>
<keyword evidence="3" id="KW-1003">Cell membrane</keyword>
<evidence type="ECO:0000256" key="6">
    <source>
        <dbReference type="ARBA" id="ARBA00023136"/>
    </source>
</evidence>
<comment type="subcellular location">
    <subcellularLocation>
        <location evidence="1 7">Cell membrane</location>
        <topology evidence="1 7">Multi-pass membrane protein</topology>
    </subcellularLocation>
</comment>
<evidence type="ECO:0000256" key="1">
    <source>
        <dbReference type="ARBA" id="ARBA00004651"/>
    </source>
</evidence>
<comment type="similarity">
    <text evidence="7">Belongs to the binding-protein-dependent transport system permease family.</text>
</comment>
<feature type="transmembrane region" description="Helical" evidence="7">
    <location>
        <begin position="257"/>
        <end position="278"/>
    </location>
</feature>
<name>A0A6J4UUF8_9BACT</name>
<dbReference type="PANTHER" id="PTHR32243">
    <property type="entry name" value="MALTOSE TRANSPORT SYSTEM PERMEASE-RELATED"/>
    <property type="match status" value="1"/>
</dbReference>
<keyword evidence="4 7" id="KW-0812">Transmembrane</keyword>
<feature type="transmembrane region" description="Helical" evidence="7">
    <location>
        <begin position="122"/>
        <end position="143"/>
    </location>
</feature>
<dbReference type="Gene3D" id="1.10.3720.10">
    <property type="entry name" value="MetI-like"/>
    <property type="match status" value="1"/>
</dbReference>
<dbReference type="SUPFAM" id="SSF161098">
    <property type="entry name" value="MetI-like"/>
    <property type="match status" value="1"/>
</dbReference>
<evidence type="ECO:0000256" key="4">
    <source>
        <dbReference type="ARBA" id="ARBA00022692"/>
    </source>
</evidence>
<dbReference type="CDD" id="cd06261">
    <property type="entry name" value="TM_PBP2"/>
    <property type="match status" value="1"/>
</dbReference>
<dbReference type="GO" id="GO:0055085">
    <property type="term" value="P:transmembrane transport"/>
    <property type="evidence" value="ECO:0007669"/>
    <property type="project" value="InterPro"/>
</dbReference>
<keyword evidence="2 7" id="KW-0813">Transport</keyword>
<keyword evidence="6 7" id="KW-0472">Membrane</keyword>
<feature type="transmembrane region" description="Helical" evidence="7">
    <location>
        <begin position="27"/>
        <end position="47"/>
    </location>
</feature>
<reference evidence="9" key="1">
    <citation type="submission" date="2020-02" db="EMBL/GenBank/DDBJ databases">
        <authorList>
            <person name="Meier V. D."/>
        </authorList>
    </citation>
    <scope>NUCLEOTIDE SEQUENCE</scope>
    <source>
        <strain evidence="9">AVDCRST_MAG59</strain>
    </source>
</reference>
<organism evidence="9">
    <name type="scientific">uncultured Thermomicrobiales bacterium</name>
    <dbReference type="NCBI Taxonomy" id="1645740"/>
    <lineage>
        <taxon>Bacteria</taxon>
        <taxon>Pseudomonadati</taxon>
        <taxon>Thermomicrobiota</taxon>
        <taxon>Thermomicrobia</taxon>
        <taxon>Thermomicrobiales</taxon>
        <taxon>environmental samples</taxon>
    </lineage>
</organism>
<dbReference type="EMBL" id="CADCWF010000148">
    <property type="protein sequence ID" value="CAA9558346.1"/>
    <property type="molecule type" value="Genomic_DNA"/>
</dbReference>
<dbReference type="PANTHER" id="PTHR32243:SF18">
    <property type="entry name" value="INNER MEMBRANE ABC TRANSPORTER PERMEASE PROTEIN YCJP"/>
    <property type="match status" value="1"/>
</dbReference>
<keyword evidence="5 7" id="KW-1133">Transmembrane helix</keyword>
<sequence>MATTAPMTANAPSGLSRAGKDRLGTGVKVAIALLLLVVTLFPMYWIIISSLKTNLETHSVPVTFLPAVWTLDAYQEIFERRNFAKYLSNAMVVAVATTLWGVAVAAWSGYGFARYDFRYKGALMAFVLIAQSFPRILLVIPYFELANRFGLKDTYLGLILAYSTFIQPLCLWIMKEYFEQIPRELDEAALVDGATPYRAFWDIILPLARPALGATAIIGFLTAWNEYEFALVLTTTERVRTISVAIASFIGEFTTEWNLVMAAAAVGTVPVVIIFLFFQRQLMHGLTGGAVKG</sequence>
<protein>
    <recommendedName>
        <fullName evidence="8">ABC transmembrane type-1 domain-containing protein</fullName>
    </recommendedName>
</protein>
<dbReference type="GO" id="GO:0005886">
    <property type="term" value="C:plasma membrane"/>
    <property type="evidence" value="ECO:0007669"/>
    <property type="project" value="UniProtKB-SubCell"/>
</dbReference>
<dbReference type="AlphaFoldDB" id="A0A6J4UUF8"/>
<dbReference type="PROSITE" id="PS50928">
    <property type="entry name" value="ABC_TM1"/>
    <property type="match status" value="1"/>
</dbReference>
<evidence type="ECO:0000313" key="9">
    <source>
        <dbReference type="EMBL" id="CAA9558346.1"/>
    </source>
</evidence>
<evidence type="ECO:0000259" key="8">
    <source>
        <dbReference type="PROSITE" id="PS50928"/>
    </source>
</evidence>
<dbReference type="InterPro" id="IPR035906">
    <property type="entry name" value="MetI-like_sf"/>
</dbReference>
<dbReference type="InterPro" id="IPR000515">
    <property type="entry name" value="MetI-like"/>
</dbReference>
<evidence type="ECO:0000256" key="5">
    <source>
        <dbReference type="ARBA" id="ARBA00022989"/>
    </source>
</evidence>
<feature type="transmembrane region" description="Helical" evidence="7">
    <location>
        <begin position="207"/>
        <end position="224"/>
    </location>
</feature>
<proteinExistence type="inferred from homology"/>
<feature type="domain" description="ABC transmembrane type-1" evidence="8">
    <location>
        <begin position="87"/>
        <end position="278"/>
    </location>
</feature>